<dbReference type="InterPro" id="IPR011701">
    <property type="entry name" value="MFS"/>
</dbReference>
<organism evidence="7 8">
    <name type="scientific">Jannaschia rubra</name>
    <dbReference type="NCBI Taxonomy" id="282197"/>
    <lineage>
        <taxon>Bacteria</taxon>
        <taxon>Pseudomonadati</taxon>
        <taxon>Pseudomonadota</taxon>
        <taxon>Alphaproteobacteria</taxon>
        <taxon>Rhodobacterales</taxon>
        <taxon>Roseobacteraceae</taxon>
        <taxon>Jannaschia</taxon>
    </lineage>
</organism>
<dbReference type="OrthoDB" id="5526080at2"/>
<dbReference type="Pfam" id="PF07690">
    <property type="entry name" value="MFS_1"/>
    <property type="match status" value="1"/>
</dbReference>
<dbReference type="PROSITE" id="PS50850">
    <property type="entry name" value="MFS"/>
    <property type="match status" value="1"/>
</dbReference>
<dbReference type="RefSeq" id="WP_055683120.1">
    <property type="nucleotide sequence ID" value="NZ_CXPG01000020.1"/>
</dbReference>
<protein>
    <submittedName>
        <fullName evidence="7">Inner membrane protein YbjJ</fullName>
    </submittedName>
</protein>
<feature type="transmembrane region" description="Helical" evidence="5">
    <location>
        <begin position="97"/>
        <end position="116"/>
    </location>
</feature>
<feature type="transmembrane region" description="Helical" evidence="5">
    <location>
        <begin position="43"/>
        <end position="63"/>
    </location>
</feature>
<evidence type="ECO:0000313" key="8">
    <source>
        <dbReference type="Proteomes" id="UP000048908"/>
    </source>
</evidence>
<dbReference type="PANTHER" id="PTHR23514:SF13">
    <property type="entry name" value="INNER MEMBRANE PROTEIN YBJJ"/>
    <property type="match status" value="1"/>
</dbReference>
<evidence type="ECO:0000256" key="2">
    <source>
        <dbReference type="ARBA" id="ARBA00022692"/>
    </source>
</evidence>
<dbReference type="PANTHER" id="PTHR23514">
    <property type="entry name" value="BYPASS OF STOP CODON PROTEIN 6"/>
    <property type="match status" value="1"/>
</dbReference>
<name>A0A0M6XSI0_9RHOB</name>
<dbReference type="SUPFAM" id="SSF103473">
    <property type="entry name" value="MFS general substrate transporter"/>
    <property type="match status" value="1"/>
</dbReference>
<feature type="transmembrane region" description="Helical" evidence="5">
    <location>
        <begin position="72"/>
        <end position="91"/>
    </location>
</feature>
<comment type="subcellular location">
    <subcellularLocation>
        <location evidence="1">Membrane</location>
        <topology evidence="1">Multi-pass membrane protein</topology>
    </subcellularLocation>
</comment>
<dbReference type="EMBL" id="CXPG01000020">
    <property type="protein sequence ID" value="CTQ33748.1"/>
    <property type="molecule type" value="Genomic_DNA"/>
</dbReference>
<evidence type="ECO:0000256" key="4">
    <source>
        <dbReference type="ARBA" id="ARBA00023136"/>
    </source>
</evidence>
<dbReference type="InterPro" id="IPR020846">
    <property type="entry name" value="MFS_dom"/>
</dbReference>
<evidence type="ECO:0000256" key="1">
    <source>
        <dbReference type="ARBA" id="ARBA00004141"/>
    </source>
</evidence>
<gene>
    <name evidence="7" type="primary">ybjJ</name>
    <name evidence="7" type="ORF">JAN5088_02534</name>
</gene>
<feature type="transmembrane region" description="Helical" evidence="5">
    <location>
        <begin position="324"/>
        <end position="343"/>
    </location>
</feature>
<sequence>MSILSALRLSRAPVAAFMAVGLTWGCVAAMAPVLKARIGVDDATFGLLLLGTAVGLATTLYVAPRWDRRMRALALPVGTVILGLAAMLPAVAYTLPLFFLILTVMGATSGLTDVVMNARVSEIESRHGQSLMNVNHAMFSVAYAVSALLTGAMREAGWPPETIFPVIGVLVLSTAPFQMMQVLPPEDGDGPAPRLPLNLVAVCGVIVLIAFMAESTVESWSALHVERTLGGGAAEGAFGPAMLGMTMAVGRFSGQAVAARLSELGVIRVATGFAVVGVLIAASAPTPTVAYAGFGMMGLGISVIGPMGLALAGRMSAPGLRTAVIARVAVIGFLGFFIAPALMGLGAQVFGLRLAFALVAVLLTVIWPLSAAARRVPSRP</sequence>
<keyword evidence="8" id="KW-1185">Reference proteome</keyword>
<feature type="transmembrane region" description="Helical" evidence="5">
    <location>
        <begin position="137"/>
        <end position="157"/>
    </location>
</feature>
<dbReference type="Gene3D" id="1.20.1250.20">
    <property type="entry name" value="MFS general substrate transporter like domains"/>
    <property type="match status" value="2"/>
</dbReference>
<dbReference type="Proteomes" id="UP000048908">
    <property type="component" value="Unassembled WGS sequence"/>
</dbReference>
<feature type="transmembrane region" description="Helical" evidence="5">
    <location>
        <begin position="265"/>
        <end position="284"/>
    </location>
</feature>
<feature type="transmembrane region" description="Helical" evidence="5">
    <location>
        <begin position="195"/>
        <end position="213"/>
    </location>
</feature>
<keyword evidence="3 5" id="KW-1133">Transmembrane helix</keyword>
<evidence type="ECO:0000259" key="6">
    <source>
        <dbReference type="PROSITE" id="PS50850"/>
    </source>
</evidence>
<keyword evidence="4 5" id="KW-0472">Membrane</keyword>
<evidence type="ECO:0000256" key="3">
    <source>
        <dbReference type="ARBA" id="ARBA00022989"/>
    </source>
</evidence>
<dbReference type="GO" id="GO:0016020">
    <property type="term" value="C:membrane"/>
    <property type="evidence" value="ECO:0007669"/>
    <property type="project" value="UniProtKB-SubCell"/>
</dbReference>
<reference evidence="7 8" key="1">
    <citation type="submission" date="2015-07" db="EMBL/GenBank/DDBJ databases">
        <authorList>
            <person name="Noorani M."/>
        </authorList>
    </citation>
    <scope>NUCLEOTIDE SEQUENCE [LARGE SCALE GENOMIC DNA]</scope>
    <source>
        <strain evidence="7 8">CECT 5088</strain>
    </source>
</reference>
<dbReference type="InterPro" id="IPR036259">
    <property type="entry name" value="MFS_trans_sf"/>
</dbReference>
<dbReference type="STRING" id="282197.SAMN04488517_102583"/>
<keyword evidence="2 5" id="KW-0812">Transmembrane</keyword>
<feature type="transmembrane region" description="Helical" evidence="5">
    <location>
        <begin position="349"/>
        <end position="369"/>
    </location>
</feature>
<evidence type="ECO:0000313" key="7">
    <source>
        <dbReference type="EMBL" id="CTQ33748.1"/>
    </source>
</evidence>
<evidence type="ECO:0000256" key="5">
    <source>
        <dbReference type="SAM" id="Phobius"/>
    </source>
</evidence>
<proteinExistence type="predicted"/>
<dbReference type="AlphaFoldDB" id="A0A0M6XSI0"/>
<dbReference type="GO" id="GO:0022857">
    <property type="term" value="F:transmembrane transporter activity"/>
    <property type="evidence" value="ECO:0007669"/>
    <property type="project" value="InterPro"/>
</dbReference>
<accession>A0A0M6XSI0</accession>
<feature type="transmembrane region" description="Helical" evidence="5">
    <location>
        <begin position="163"/>
        <end position="183"/>
    </location>
</feature>
<dbReference type="InterPro" id="IPR051788">
    <property type="entry name" value="MFS_Transporter"/>
</dbReference>
<feature type="transmembrane region" description="Helical" evidence="5">
    <location>
        <begin position="290"/>
        <end position="312"/>
    </location>
</feature>
<feature type="domain" description="Major facilitator superfamily (MFS) profile" evidence="6">
    <location>
        <begin position="199"/>
        <end position="380"/>
    </location>
</feature>
<feature type="transmembrane region" description="Helical" evidence="5">
    <location>
        <begin position="12"/>
        <end position="31"/>
    </location>
</feature>
<feature type="transmembrane region" description="Helical" evidence="5">
    <location>
        <begin position="233"/>
        <end position="253"/>
    </location>
</feature>